<protein>
    <submittedName>
        <fullName evidence="1">Uncharacterized protein</fullName>
    </submittedName>
</protein>
<sequence length="520" mass="55460">MLRALSFHSTKLARSLSSQSAGIKDGIVVGMYASHKLSDPQLPSSLQSKIVSEAQAMGYKAAAGSVQLVLSSDLKQHIAVVGLGTSDTAIDSEVVRMAVANGIKQLKKSNTISKIHVCQMPCAHAAGEAATLASYAFTGFKTEKKQGEGEELSSALAIESSESNDAAKWEAGRTYAEAQNYARALMATPANYMTPTIFAERVHSDLGALPNVTVNVYDEQWARDQRMGGLLAVSRGSDEPLQFVEIIYRGLSNEGPVDLALVGKGITFDTGGYSLKLGKNMDLMKGDMGGGATVVAAMRAIAQLRLPVNIVATVPLCENMVSGRATKVSDVYTSRAGLTVEVMNTDAEGRVVLADALHYTVDVHCPRTVVDVATLTGAMVVALGEVYTGVFTPSPELWRRIQQASEVTDEPVWRMPLHDRWDAMLKSEIADLSNIGCKGEAGACTAAAFLRRFVKDPATATPAPTGAAMRDQNNDDESSPRWAHLDIAGPMESSSSDGYHHQGMSGRPTRLLIELAKQLA</sequence>
<evidence type="ECO:0000313" key="1">
    <source>
        <dbReference type="EMBL" id="KAJ2889381.1"/>
    </source>
</evidence>
<reference evidence="1" key="1">
    <citation type="submission" date="2022-07" db="EMBL/GenBank/DDBJ databases">
        <title>Phylogenomic reconstructions and comparative analyses of Kickxellomycotina fungi.</title>
        <authorList>
            <person name="Reynolds N.K."/>
            <person name="Stajich J.E."/>
            <person name="Barry K."/>
            <person name="Grigoriev I.V."/>
            <person name="Crous P."/>
            <person name="Smith M.E."/>
        </authorList>
    </citation>
    <scope>NUCLEOTIDE SEQUENCE</scope>
    <source>
        <strain evidence="1">CBS 190363</strain>
    </source>
</reference>
<keyword evidence="2" id="KW-1185">Reference proteome</keyword>
<evidence type="ECO:0000313" key="2">
    <source>
        <dbReference type="Proteomes" id="UP001139981"/>
    </source>
</evidence>
<accession>A0ACC1LXH2</accession>
<organism evidence="1 2">
    <name type="scientific">Coemansia aciculifera</name>
    <dbReference type="NCBI Taxonomy" id="417176"/>
    <lineage>
        <taxon>Eukaryota</taxon>
        <taxon>Fungi</taxon>
        <taxon>Fungi incertae sedis</taxon>
        <taxon>Zoopagomycota</taxon>
        <taxon>Kickxellomycotina</taxon>
        <taxon>Kickxellomycetes</taxon>
        <taxon>Kickxellales</taxon>
        <taxon>Kickxellaceae</taxon>
        <taxon>Coemansia</taxon>
    </lineage>
</organism>
<dbReference type="EMBL" id="JANBVB010001866">
    <property type="protein sequence ID" value="KAJ2889381.1"/>
    <property type="molecule type" value="Genomic_DNA"/>
</dbReference>
<comment type="caution">
    <text evidence="1">The sequence shown here is derived from an EMBL/GenBank/DDBJ whole genome shotgun (WGS) entry which is preliminary data.</text>
</comment>
<proteinExistence type="predicted"/>
<name>A0ACC1LXH2_9FUNG</name>
<dbReference type="Proteomes" id="UP001139981">
    <property type="component" value="Unassembled WGS sequence"/>
</dbReference>
<gene>
    <name evidence="1" type="ORF">IWW38_004748</name>
</gene>